<dbReference type="GO" id="GO:0006811">
    <property type="term" value="P:monoatomic ion transport"/>
    <property type="evidence" value="ECO:0007669"/>
    <property type="project" value="InterPro"/>
</dbReference>
<dbReference type="Pfam" id="PF02932">
    <property type="entry name" value="Neur_chan_memb"/>
    <property type="match status" value="1"/>
</dbReference>
<gene>
    <name evidence="3" type="ORF">WBA_LOCUS10069</name>
</gene>
<dbReference type="InterPro" id="IPR036719">
    <property type="entry name" value="Neuro-gated_channel_TM_sf"/>
</dbReference>
<keyword evidence="1" id="KW-0472">Membrane</keyword>
<evidence type="ECO:0000313" key="4">
    <source>
        <dbReference type="Proteomes" id="UP000270924"/>
    </source>
</evidence>
<dbReference type="EMBL" id="UYWW01011013">
    <property type="protein sequence ID" value="VDM18313.1"/>
    <property type="molecule type" value="Genomic_DNA"/>
</dbReference>
<keyword evidence="1" id="KW-0812">Transmembrane</keyword>
<dbReference type="GO" id="GO:0016020">
    <property type="term" value="C:membrane"/>
    <property type="evidence" value="ECO:0007669"/>
    <property type="project" value="InterPro"/>
</dbReference>
<reference evidence="3 4" key="1">
    <citation type="submission" date="2018-11" db="EMBL/GenBank/DDBJ databases">
        <authorList>
            <consortium name="Pathogen Informatics"/>
        </authorList>
    </citation>
    <scope>NUCLEOTIDE SEQUENCE [LARGE SCALE GENOMIC DNA]</scope>
</reference>
<evidence type="ECO:0000313" key="3">
    <source>
        <dbReference type="EMBL" id="VDM18313.1"/>
    </source>
</evidence>
<protein>
    <recommendedName>
        <fullName evidence="2">Neurotransmitter-gated ion-channel transmembrane domain-containing protein</fullName>
    </recommendedName>
</protein>
<dbReference type="Gene3D" id="6.10.250.2810">
    <property type="match status" value="1"/>
</dbReference>
<dbReference type="AlphaFoldDB" id="A0A3P7EAG4"/>
<evidence type="ECO:0000256" key="1">
    <source>
        <dbReference type="SAM" id="Phobius"/>
    </source>
</evidence>
<proteinExistence type="predicted"/>
<dbReference type="Proteomes" id="UP000270924">
    <property type="component" value="Unassembled WGS sequence"/>
</dbReference>
<feature type="transmembrane region" description="Helical" evidence="1">
    <location>
        <begin position="32"/>
        <end position="55"/>
    </location>
</feature>
<dbReference type="OrthoDB" id="442503at2759"/>
<dbReference type="InterPro" id="IPR006029">
    <property type="entry name" value="Neurotrans-gated_channel_TM"/>
</dbReference>
<accession>A0A3P7EAG4</accession>
<evidence type="ECO:0000259" key="2">
    <source>
        <dbReference type="Pfam" id="PF02932"/>
    </source>
</evidence>
<sequence>MLGVNSLLAMTFQFGNIIRNLPRVSYVKAIDVWMLSGMMFIFLSLLELAVIGFMSRNEAAPKQLKKRSVISNDLTWNEMPSPRIGLRQLIRRALPINSHLTTNPSNVAISPVQKKLSNK</sequence>
<dbReference type="InParanoid" id="A0A3P7EAG4"/>
<dbReference type="SUPFAM" id="SSF90112">
    <property type="entry name" value="Neurotransmitter-gated ion-channel transmembrane pore"/>
    <property type="match status" value="1"/>
</dbReference>
<organism evidence="3 4">
    <name type="scientific">Wuchereria bancrofti</name>
    <dbReference type="NCBI Taxonomy" id="6293"/>
    <lineage>
        <taxon>Eukaryota</taxon>
        <taxon>Metazoa</taxon>
        <taxon>Ecdysozoa</taxon>
        <taxon>Nematoda</taxon>
        <taxon>Chromadorea</taxon>
        <taxon>Rhabditida</taxon>
        <taxon>Spirurina</taxon>
        <taxon>Spiruromorpha</taxon>
        <taxon>Filarioidea</taxon>
        <taxon>Onchocercidae</taxon>
        <taxon>Wuchereria</taxon>
    </lineage>
</organism>
<keyword evidence="4" id="KW-1185">Reference proteome</keyword>
<feature type="domain" description="Neurotransmitter-gated ion-channel transmembrane" evidence="2">
    <location>
        <begin position="2"/>
        <end position="75"/>
    </location>
</feature>
<name>A0A3P7EAG4_WUCBA</name>
<keyword evidence="1" id="KW-1133">Transmembrane helix</keyword>